<gene>
    <name evidence="2" type="ORF">B0J11DRAFT_522666</name>
</gene>
<proteinExistence type="predicted"/>
<keyword evidence="3" id="KW-1185">Reference proteome</keyword>
<feature type="region of interest" description="Disordered" evidence="1">
    <location>
        <begin position="19"/>
        <end position="114"/>
    </location>
</feature>
<accession>A0A9P9E1F3</accession>
<reference evidence="2" key="1">
    <citation type="journal article" date="2021" name="Nat. Commun.">
        <title>Genetic determinants of endophytism in the Arabidopsis root mycobiome.</title>
        <authorList>
            <person name="Mesny F."/>
            <person name="Miyauchi S."/>
            <person name="Thiergart T."/>
            <person name="Pickel B."/>
            <person name="Atanasova L."/>
            <person name="Karlsson M."/>
            <person name="Huettel B."/>
            <person name="Barry K.W."/>
            <person name="Haridas S."/>
            <person name="Chen C."/>
            <person name="Bauer D."/>
            <person name="Andreopoulos W."/>
            <person name="Pangilinan J."/>
            <person name="LaButti K."/>
            <person name="Riley R."/>
            <person name="Lipzen A."/>
            <person name="Clum A."/>
            <person name="Drula E."/>
            <person name="Henrissat B."/>
            <person name="Kohler A."/>
            <person name="Grigoriev I.V."/>
            <person name="Martin F.M."/>
            <person name="Hacquard S."/>
        </authorList>
    </citation>
    <scope>NUCLEOTIDE SEQUENCE</scope>
    <source>
        <strain evidence="2">MPI-CAGE-CH-0243</strain>
    </source>
</reference>
<evidence type="ECO:0000256" key="1">
    <source>
        <dbReference type="SAM" id="MobiDB-lite"/>
    </source>
</evidence>
<dbReference type="OrthoDB" id="3801143at2759"/>
<dbReference type="EMBL" id="JAGMWT010000004">
    <property type="protein sequence ID" value="KAH7130215.1"/>
    <property type="molecule type" value="Genomic_DNA"/>
</dbReference>
<protein>
    <submittedName>
        <fullName evidence="2">Uncharacterized protein</fullName>
    </submittedName>
</protein>
<name>A0A9P9E1F3_9PLEO</name>
<organism evidence="2 3">
    <name type="scientific">Dendryphion nanum</name>
    <dbReference type="NCBI Taxonomy" id="256645"/>
    <lineage>
        <taxon>Eukaryota</taxon>
        <taxon>Fungi</taxon>
        <taxon>Dikarya</taxon>
        <taxon>Ascomycota</taxon>
        <taxon>Pezizomycotina</taxon>
        <taxon>Dothideomycetes</taxon>
        <taxon>Pleosporomycetidae</taxon>
        <taxon>Pleosporales</taxon>
        <taxon>Torulaceae</taxon>
        <taxon>Dendryphion</taxon>
    </lineage>
</organism>
<dbReference type="AlphaFoldDB" id="A0A9P9E1F3"/>
<evidence type="ECO:0000313" key="3">
    <source>
        <dbReference type="Proteomes" id="UP000700596"/>
    </source>
</evidence>
<sequence length="161" mass="17952">MKDNKNEVPQIASAEHISAFIQKLHSEERDGIAGQNSTSTTPPGTPPPAVRKTPWRNNTFDKPTLVSREDTQAKPNLGLVEARVRPLPSTPVNKSKAMDRDEAATRTPSKEIESSLDRAIDRQIVLDMKKGHEFTPGGNRISDLLKRRKEWLGLEGYEADE</sequence>
<dbReference type="Proteomes" id="UP000700596">
    <property type="component" value="Unassembled WGS sequence"/>
</dbReference>
<feature type="compositionally biased region" description="Basic and acidic residues" evidence="1">
    <location>
        <begin position="96"/>
        <end position="114"/>
    </location>
</feature>
<comment type="caution">
    <text evidence="2">The sequence shown here is derived from an EMBL/GenBank/DDBJ whole genome shotgun (WGS) entry which is preliminary data.</text>
</comment>
<evidence type="ECO:0000313" key="2">
    <source>
        <dbReference type="EMBL" id="KAH7130215.1"/>
    </source>
</evidence>